<evidence type="ECO:0000313" key="2">
    <source>
        <dbReference type="Proteomes" id="UP001180020"/>
    </source>
</evidence>
<reference evidence="1" key="2">
    <citation type="submission" date="2023-06" db="EMBL/GenBank/DDBJ databases">
        <authorList>
            <person name="Ma L."/>
            <person name="Liu K.-W."/>
            <person name="Li Z."/>
            <person name="Hsiao Y.-Y."/>
            <person name="Qi Y."/>
            <person name="Fu T."/>
            <person name="Tang G."/>
            <person name="Zhang D."/>
            <person name="Sun W.-H."/>
            <person name="Liu D.-K."/>
            <person name="Li Y."/>
            <person name="Chen G.-Z."/>
            <person name="Liu X.-D."/>
            <person name="Liao X.-Y."/>
            <person name="Jiang Y.-T."/>
            <person name="Yu X."/>
            <person name="Hao Y."/>
            <person name="Huang J."/>
            <person name="Zhao X.-W."/>
            <person name="Ke S."/>
            <person name="Chen Y.-Y."/>
            <person name="Wu W.-L."/>
            <person name="Hsu J.-L."/>
            <person name="Lin Y.-F."/>
            <person name="Huang M.-D."/>
            <person name="Li C.-Y."/>
            <person name="Huang L."/>
            <person name="Wang Z.-W."/>
            <person name="Zhao X."/>
            <person name="Zhong W.-Y."/>
            <person name="Peng D.-H."/>
            <person name="Ahmad S."/>
            <person name="Lan S."/>
            <person name="Zhang J.-S."/>
            <person name="Tsai W.-C."/>
            <person name="Van De Peer Y."/>
            <person name="Liu Z.-J."/>
        </authorList>
    </citation>
    <scope>NUCLEOTIDE SEQUENCE</scope>
    <source>
        <strain evidence="1">CP</strain>
        <tissue evidence="1">Leaves</tissue>
    </source>
</reference>
<accession>A0AAV9E4X4</accession>
<protein>
    <submittedName>
        <fullName evidence="1">Uncharacterized protein</fullName>
    </submittedName>
</protein>
<gene>
    <name evidence="1" type="ORF">QJS10_CPA09g00985</name>
</gene>
<name>A0AAV9E4X4_ACOCL</name>
<dbReference type="AlphaFoldDB" id="A0AAV9E4X4"/>
<dbReference type="Proteomes" id="UP001180020">
    <property type="component" value="Unassembled WGS sequence"/>
</dbReference>
<keyword evidence="2" id="KW-1185">Reference proteome</keyword>
<organism evidence="1 2">
    <name type="scientific">Acorus calamus</name>
    <name type="common">Sweet flag</name>
    <dbReference type="NCBI Taxonomy" id="4465"/>
    <lineage>
        <taxon>Eukaryota</taxon>
        <taxon>Viridiplantae</taxon>
        <taxon>Streptophyta</taxon>
        <taxon>Embryophyta</taxon>
        <taxon>Tracheophyta</taxon>
        <taxon>Spermatophyta</taxon>
        <taxon>Magnoliopsida</taxon>
        <taxon>Liliopsida</taxon>
        <taxon>Acoraceae</taxon>
        <taxon>Acorus</taxon>
    </lineage>
</organism>
<proteinExistence type="predicted"/>
<reference evidence="1" key="1">
    <citation type="journal article" date="2023" name="Nat. Commun.">
        <title>Diploid and tetraploid genomes of Acorus and the evolution of monocots.</title>
        <authorList>
            <person name="Ma L."/>
            <person name="Liu K.W."/>
            <person name="Li Z."/>
            <person name="Hsiao Y.Y."/>
            <person name="Qi Y."/>
            <person name="Fu T."/>
            <person name="Tang G.D."/>
            <person name="Zhang D."/>
            <person name="Sun W.H."/>
            <person name="Liu D.K."/>
            <person name="Li Y."/>
            <person name="Chen G.Z."/>
            <person name="Liu X.D."/>
            <person name="Liao X.Y."/>
            <person name="Jiang Y.T."/>
            <person name="Yu X."/>
            <person name="Hao Y."/>
            <person name="Huang J."/>
            <person name="Zhao X.W."/>
            <person name="Ke S."/>
            <person name="Chen Y.Y."/>
            <person name="Wu W.L."/>
            <person name="Hsu J.L."/>
            <person name="Lin Y.F."/>
            <person name="Huang M.D."/>
            <person name="Li C.Y."/>
            <person name="Huang L."/>
            <person name="Wang Z.W."/>
            <person name="Zhao X."/>
            <person name="Zhong W.Y."/>
            <person name="Peng D.H."/>
            <person name="Ahmad S."/>
            <person name="Lan S."/>
            <person name="Zhang J.S."/>
            <person name="Tsai W.C."/>
            <person name="Van de Peer Y."/>
            <person name="Liu Z.J."/>
        </authorList>
    </citation>
    <scope>NUCLEOTIDE SEQUENCE</scope>
    <source>
        <strain evidence="1">CP</strain>
    </source>
</reference>
<evidence type="ECO:0000313" key="1">
    <source>
        <dbReference type="EMBL" id="KAK1307983.1"/>
    </source>
</evidence>
<comment type="caution">
    <text evidence="1">The sequence shown here is derived from an EMBL/GenBank/DDBJ whole genome shotgun (WGS) entry which is preliminary data.</text>
</comment>
<sequence length="54" mass="6397">MQVDCALPICAMKEKNKTLTNFLSSEQFYISKIEEEENLRKERDKANRKFHCST</sequence>
<dbReference type="EMBL" id="JAUJYO010000009">
    <property type="protein sequence ID" value="KAK1307983.1"/>
    <property type="molecule type" value="Genomic_DNA"/>
</dbReference>